<evidence type="ECO:0000313" key="1">
    <source>
        <dbReference type="EMBL" id="MFD1238034.1"/>
    </source>
</evidence>
<proteinExistence type="predicted"/>
<organism evidence="1 2">
    <name type="scientific">Pseudonocardia benzenivorans</name>
    <dbReference type="NCBI Taxonomy" id="228005"/>
    <lineage>
        <taxon>Bacteria</taxon>
        <taxon>Bacillati</taxon>
        <taxon>Actinomycetota</taxon>
        <taxon>Actinomycetes</taxon>
        <taxon>Pseudonocardiales</taxon>
        <taxon>Pseudonocardiaceae</taxon>
        <taxon>Pseudonocardia</taxon>
    </lineage>
</organism>
<gene>
    <name evidence="1" type="ORF">ACFQ34_32525</name>
</gene>
<name>A0ABW3VUJ6_9PSEU</name>
<evidence type="ECO:0000313" key="2">
    <source>
        <dbReference type="Proteomes" id="UP001597182"/>
    </source>
</evidence>
<dbReference type="Proteomes" id="UP001597182">
    <property type="component" value="Unassembled WGS sequence"/>
</dbReference>
<comment type="caution">
    <text evidence="1">The sequence shown here is derived from an EMBL/GenBank/DDBJ whole genome shotgun (WGS) entry which is preliminary data.</text>
</comment>
<keyword evidence="2" id="KW-1185">Reference proteome</keyword>
<accession>A0ABW3VUJ6</accession>
<reference evidence="2" key="1">
    <citation type="journal article" date="2019" name="Int. J. Syst. Evol. Microbiol.">
        <title>The Global Catalogue of Microorganisms (GCM) 10K type strain sequencing project: providing services to taxonomists for standard genome sequencing and annotation.</title>
        <authorList>
            <consortium name="The Broad Institute Genomics Platform"/>
            <consortium name="The Broad Institute Genome Sequencing Center for Infectious Disease"/>
            <person name="Wu L."/>
            <person name="Ma J."/>
        </authorList>
    </citation>
    <scope>NUCLEOTIDE SEQUENCE [LARGE SCALE GENOMIC DNA]</scope>
    <source>
        <strain evidence="2">CCUG 49018</strain>
    </source>
</reference>
<protein>
    <submittedName>
        <fullName evidence="1">Uncharacterized protein</fullName>
    </submittedName>
</protein>
<dbReference type="RefSeq" id="WP_233899144.1">
    <property type="nucleotide sequence ID" value="NZ_BAABKS010000006.1"/>
</dbReference>
<sequence>MRRETVMVTSWAEVVRRYEKGAQLPSMPGARTLEVTGADDEYIYVAHRLWQDKITRGYLEKAMQLLEEGKMTNDYGAVVDYYRTYIADERPTTAATILKDLGYVR</sequence>
<dbReference type="EMBL" id="JBHTMB010000328">
    <property type="protein sequence ID" value="MFD1238034.1"/>
    <property type="molecule type" value="Genomic_DNA"/>
</dbReference>